<keyword evidence="8 15" id="KW-0732">Signal</keyword>
<dbReference type="InterPro" id="IPR036541">
    <property type="entry name" value="PLipase_A1_sf"/>
</dbReference>
<keyword evidence="11 15" id="KW-0442">Lipid degradation</keyword>
<keyword evidence="6" id="KW-0812">Transmembrane</keyword>
<sequence length="427" mass="46652">MTSYTGALRPGSFKLARLTWTTPVAALFMNAAMAAPSTPAQANLSPGAASETTLAWQQCAGKADSERLACFDEWAASQQKLMQALDERARSVAESPNAQPTPAGASTSLRQDVTRALATTQPNAPESGSPTASTGIVGVGLEQGCRDRQFSETSRFWELESGSSCPTFGLRAFHPTTVTVSAGNGINTQPTSPNPANTATTPIDYSKRELSLSLSVRTKLASGMLTPEGSTLRDSLWVAYTQKSNWQVFNSGLSRPFRNTDHQPELIYIYPTTAKLPGGWVWRYTGLGVVHQSNGQSDPLSRSWNRAYLMTGIEKDNTWAMQLRLWKRLSESAEKDNNPDITRFLGHGDLSLRWNVNAQNSLRLTYTGFNSRGSSKLEWTRSLGDGLGNSFSGLKLYTSIFHGYGDTLLDYNFKRTVFNIGLSLSDF</sequence>
<dbReference type="PANTHER" id="PTHR40457:SF1">
    <property type="entry name" value="PHOSPHOLIPASE A1"/>
    <property type="match status" value="1"/>
</dbReference>
<comment type="caution">
    <text evidence="17">The sequence shown here is derived from an EMBL/GenBank/DDBJ whole genome shotgun (WGS) entry which is preliminary data.</text>
</comment>
<keyword evidence="13" id="KW-0472">Membrane</keyword>
<feature type="chain" id="PRO_5044954740" description="Phospholipase A1" evidence="15">
    <location>
        <begin position="35"/>
        <end position="427"/>
    </location>
</feature>
<evidence type="ECO:0000256" key="4">
    <source>
        <dbReference type="ARBA" id="ARBA00011702"/>
    </source>
</evidence>
<keyword evidence="14 15" id="KW-0998">Cell outer membrane</keyword>
<dbReference type="Pfam" id="PF02253">
    <property type="entry name" value="PLA1"/>
    <property type="match status" value="1"/>
</dbReference>
<keyword evidence="5" id="KW-1134">Transmembrane beta strand</keyword>
<evidence type="ECO:0000256" key="14">
    <source>
        <dbReference type="ARBA" id="ARBA00023237"/>
    </source>
</evidence>
<evidence type="ECO:0000256" key="11">
    <source>
        <dbReference type="ARBA" id="ARBA00022963"/>
    </source>
</evidence>
<keyword evidence="7 15" id="KW-0479">Metal-binding</keyword>
<evidence type="ECO:0000256" key="9">
    <source>
        <dbReference type="ARBA" id="ARBA00022801"/>
    </source>
</evidence>
<comment type="subunit">
    <text evidence="4 15">Homodimer; dimerization is reversible, and the dimeric form is the active one.</text>
</comment>
<keyword evidence="12 15" id="KW-0443">Lipid metabolism</keyword>
<evidence type="ECO:0000256" key="12">
    <source>
        <dbReference type="ARBA" id="ARBA00023098"/>
    </source>
</evidence>
<dbReference type="EC" id="3.1.1.4" evidence="15"/>
<keyword evidence="9 15" id="KW-0378">Hydrolase</keyword>
<dbReference type="GO" id="GO:0004623">
    <property type="term" value="F:phospholipase A2 activity"/>
    <property type="evidence" value="ECO:0007669"/>
    <property type="project" value="UniProtKB-EC"/>
</dbReference>
<evidence type="ECO:0000256" key="16">
    <source>
        <dbReference type="SAM" id="MobiDB-lite"/>
    </source>
</evidence>
<dbReference type="EMBL" id="JBEPSH010000006">
    <property type="protein sequence ID" value="MET4578021.1"/>
    <property type="molecule type" value="Genomic_DNA"/>
</dbReference>
<dbReference type="PRINTS" id="PR01486">
    <property type="entry name" value="PHPHLIPASEA1"/>
</dbReference>
<dbReference type="GO" id="GO:0008970">
    <property type="term" value="F:phospholipase A1 activity"/>
    <property type="evidence" value="ECO:0007669"/>
    <property type="project" value="UniProtKB-EC"/>
</dbReference>
<name>A0ABV2QAF4_9BURK</name>
<keyword evidence="10 15" id="KW-0106">Calcium</keyword>
<evidence type="ECO:0000313" key="18">
    <source>
        <dbReference type="Proteomes" id="UP001549320"/>
    </source>
</evidence>
<comment type="similarity">
    <text evidence="3 15">Belongs to the phospholipase A1 family.</text>
</comment>
<dbReference type="Gene3D" id="2.40.230.10">
    <property type="entry name" value="Phospholipase A1"/>
    <property type="match status" value="1"/>
</dbReference>
<accession>A0ABV2QAF4</accession>
<protein>
    <recommendedName>
        <fullName evidence="15">Phospholipase A1</fullName>
        <ecNumber evidence="15">3.1.1.32</ecNumber>
        <ecNumber evidence="15">3.1.1.4</ecNumber>
    </recommendedName>
    <alternativeName>
        <fullName evidence="15">Phosphatidylcholine 1-acylhydrolase</fullName>
    </alternativeName>
</protein>
<evidence type="ECO:0000256" key="2">
    <source>
        <dbReference type="ARBA" id="ARBA00001604"/>
    </source>
</evidence>
<evidence type="ECO:0000256" key="1">
    <source>
        <dbReference type="ARBA" id="ARBA00000111"/>
    </source>
</evidence>
<proteinExistence type="inferred from homology"/>
<gene>
    <name evidence="17" type="ORF">ABIE13_003137</name>
</gene>
<feature type="region of interest" description="Disordered" evidence="16">
    <location>
        <begin position="87"/>
        <end position="110"/>
    </location>
</feature>
<comment type="catalytic activity">
    <reaction evidence="2 15">
        <text>a 1,2-diacyl-sn-glycero-3-phosphocholine + H2O = a 1-acyl-sn-glycero-3-phosphocholine + a fatty acid + H(+)</text>
        <dbReference type="Rhea" id="RHEA:15801"/>
        <dbReference type="ChEBI" id="CHEBI:15377"/>
        <dbReference type="ChEBI" id="CHEBI:15378"/>
        <dbReference type="ChEBI" id="CHEBI:28868"/>
        <dbReference type="ChEBI" id="CHEBI:57643"/>
        <dbReference type="ChEBI" id="CHEBI:58168"/>
        <dbReference type="EC" id="3.1.1.4"/>
    </reaction>
</comment>
<evidence type="ECO:0000256" key="13">
    <source>
        <dbReference type="ARBA" id="ARBA00023136"/>
    </source>
</evidence>
<evidence type="ECO:0000256" key="8">
    <source>
        <dbReference type="ARBA" id="ARBA00022729"/>
    </source>
</evidence>
<feature type="compositionally biased region" description="Polar residues" evidence="16">
    <location>
        <begin position="94"/>
        <end position="110"/>
    </location>
</feature>
<feature type="signal peptide" evidence="15">
    <location>
        <begin position="1"/>
        <end position="34"/>
    </location>
</feature>
<evidence type="ECO:0000256" key="10">
    <source>
        <dbReference type="ARBA" id="ARBA00022837"/>
    </source>
</evidence>
<comment type="subcellular location">
    <subcellularLocation>
        <location evidence="15">Cell outer membrane</location>
        <topology evidence="15">Multi-pass membrane protein</topology>
    </subcellularLocation>
    <text evidence="15">One of the very few enzymes located there.</text>
</comment>
<evidence type="ECO:0000256" key="15">
    <source>
        <dbReference type="RuleBase" id="RU366027"/>
    </source>
</evidence>
<dbReference type="Proteomes" id="UP001549320">
    <property type="component" value="Unassembled WGS sequence"/>
</dbReference>
<comment type="catalytic activity">
    <reaction evidence="1 15">
        <text>a 1,2-diacyl-sn-glycero-3-phosphocholine + H2O = a 2-acyl-sn-glycero-3-phosphocholine + a fatty acid + H(+)</text>
        <dbReference type="Rhea" id="RHEA:18689"/>
        <dbReference type="ChEBI" id="CHEBI:15377"/>
        <dbReference type="ChEBI" id="CHEBI:15378"/>
        <dbReference type="ChEBI" id="CHEBI:28868"/>
        <dbReference type="ChEBI" id="CHEBI:57643"/>
        <dbReference type="ChEBI" id="CHEBI:57875"/>
        <dbReference type="EC" id="3.1.1.32"/>
    </reaction>
</comment>
<evidence type="ECO:0000313" key="17">
    <source>
        <dbReference type="EMBL" id="MET4578021.1"/>
    </source>
</evidence>
<dbReference type="EC" id="3.1.1.32" evidence="15"/>
<dbReference type="SUPFAM" id="SSF56931">
    <property type="entry name" value="Outer membrane phospholipase A (OMPLA)"/>
    <property type="match status" value="1"/>
</dbReference>
<dbReference type="InterPro" id="IPR003187">
    <property type="entry name" value="PLipase_A1"/>
</dbReference>
<evidence type="ECO:0000256" key="3">
    <source>
        <dbReference type="ARBA" id="ARBA00010525"/>
    </source>
</evidence>
<comment type="cofactor">
    <cofactor evidence="15">
        <name>Ca(2+)</name>
        <dbReference type="ChEBI" id="CHEBI:29108"/>
    </cofactor>
    <text evidence="15">Binds 1 Ca(2+) ion per monomer. In the dimeric form the Ca(2+) is bound by different amino acids with binding of each Ca(2+) shared with ligands coming from each monomer. The Ca(2+) ion may have a role in catalysis.</text>
</comment>
<evidence type="ECO:0000256" key="5">
    <source>
        <dbReference type="ARBA" id="ARBA00022452"/>
    </source>
</evidence>
<keyword evidence="18" id="KW-1185">Reference proteome</keyword>
<dbReference type="PANTHER" id="PTHR40457">
    <property type="entry name" value="PHOSPHOLIPASE A1"/>
    <property type="match status" value="1"/>
</dbReference>
<dbReference type="RefSeq" id="WP_354444917.1">
    <property type="nucleotide sequence ID" value="NZ_JBEPSH010000006.1"/>
</dbReference>
<evidence type="ECO:0000256" key="6">
    <source>
        <dbReference type="ARBA" id="ARBA00022692"/>
    </source>
</evidence>
<comment type="function">
    <text evidence="15">Hydrolysis of phosphatidylcholine with phospholipase A2 (EC 3.1.1.4) and phospholipase A1 (EC 3.1.1.32) activities.</text>
</comment>
<evidence type="ECO:0000256" key="7">
    <source>
        <dbReference type="ARBA" id="ARBA00022723"/>
    </source>
</evidence>
<dbReference type="CDD" id="cd00541">
    <property type="entry name" value="OMPLA"/>
    <property type="match status" value="1"/>
</dbReference>
<reference evidence="17 18" key="1">
    <citation type="submission" date="2024-06" db="EMBL/GenBank/DDBJ databases">
        <title>Sorghum-associated microbial communities from plants grown in Nebraska, USA.</title>
        <authorList>
            <person name="Schachtman D."/>
        </authorList>
    </citation>
    <scope>NUCLEOTIDE SEQUENCE [LARGE SCALE GENOMIC DNA]</scope>
    <source>
        <strain evidence="17 18">2709</strain>
    </source>
</reference>
<organism evidence="17 18">
    <name type="scientific">Ottowia thiooxydans</name>
    <dbReference type="NCBI Taxonomy" id="219182"/>
    <lineage>
        <taxon>Bacteria</taxon>
        <taxon>Pseudomonadati</taxon>
        <taxon>Pseudomonadota</taxon>
        <taxon>Betaproteobacteria</taxon>
        <taxon>Burkholderiales</taxon>
        <taxon>Comamonadaceae</taxon>
        <taxon>Ottowia</taxon>
    </lineage>
</organism>